<keyword evidence="3" id="KW-1185">Reference proteome</keyword>
<feature type="region of interest" description="Disordered" evidence="1">
    <location>
        <begin position="97"/>
        <end position="117"/>
    </location>
</feature>
<dbReference type="Gramene" id="GBG63577">
    <property type="protein sequence ID" value="GBG63577"/>
    <property type="gene ID" value="CBR_g38643"/>
</dbReference>
<evidence type="ECO:0000313" key="3">
    <source>
        <dbReference type="Proteomes" id="UP000265515"/>
    </source>
</evidence>
<feature type="compositionally biased region" description="Basic and acidic residues" evidence="1">
    <location>
        <begin position="1"/>
        <end position="10"/>
    </location>
</feature>
<feature type="compositionally biased region" description="Polar residues" evidence="1">
    <location>
        <begin position="136"/>
        <end position="150"/>
    </location>
</feature>
<sequence>MSRSRSWSDRRQRRHSSSSSGSQGRKRSRTGRSKTLRDRRAESESPRWFSRPLWEQRQNDFPPPGNRAWFTADLKENIFKLRRETDKVLKTLEQFTRKTSEKKPAFPNKEDTANKPELTPDALKSMIDEALKSTEMNQGGHNQVGPSATGQKDAEAGDKVETMVSEVQKEVNNLKLLKYDLAVVKSALQKINEPTRTYTPIVSSSVHPNGYVGTMAGLPTSVHGSHNILSRSMPSRSAPNKSRLGRVIPLHPKRGRTKINRNVSTPKSKAKWSINFGVEPMTNMQLLRLHYTNLKVLCKMHYIRYEDKPQAISALKQVPGLITYKGGDFNWDSDLETQIMPDPDNIKVSNTSGGDTSEDDDESLSTRSSGSDGYDSSDTSSSAEDLSARLKTPQHPATSRRYRSGSKYTGYQRKLSN</sequence>
<evidence type="ECO:0000256" key="1">
    <source>
        <dbReference type="SAM" id="MobiDB-lite"/>
    </source>
</evidence>
<protein>
    <submittedName>
        <fullName evidence="2">Uncharacterized protein</fullName>
    </submittedName>
</protein>
<comment type="caution">
    <text evidence="2">The sequence shown here is derived from an EMBL/GenBank/DDBJ whole genome shotgun (WGS) entry which is preliminary data.</text>
</comment>
<feature type="region of interest" description="Disordered" evidence="1">
    <location>
        <begin position="1"/>
        <end position="68"/>
    </location>
</feature>
<organism evidence="2 3">
    <name type="scientific">Chara braunii</name>
    <name type="common">Braun's stonewort</name>
    <dbReference type="NCBI Taxonomy" id="69332"/>
    <lineage>
        <taxon>Eukaryota</taxon>
        <taxon>Viridiplantae</taxon>
        <taxon>Streptophyta</taxon>
        <taxon>Charophyceae</taxon>
        <taxon>Charales</taxon>
        <taxon>Characeae</taxon>
        <taxon>Chara</taxon>
    </lineage>
</organism>
<proteinExistence type="predicted"/>
<feature type="compositionally biased region" description="Low complexity" evidence="1">
    <location>
        <begin position="365"/>
        <end position="382"/>
    </location>
</feature>
<dbReference type="Proteomes" id="UP000265515">
    <property type="component" value="Unassembled WGS sequence"/>
</dbReference>
<accession>A0A388K0M2</accession>
<dbReference type="AlphaFoldDB" id="A0A388K0M2"/>
<dbReference type="EMBL" id="BFEA01000040">
    <property type="protein sequence ID" value="GBG63577.1"/>
    <property type="molecule type" value="Genomic_DNA"/>
</dbReference>
<feature type="compositionally biased region" description="Polar residues" evidence="1">
    <location>
        <begin position="406"/>
        <end position="417"/>
    </location>
</feature>
<feature type="compositionally biased region" description="Basic and acidic residues" evidence="1">
    <location>
        <begin position="97"/>
        <end position="114"/>
    </location>
</feature>
<reference evidence="2 3" key="1">
    <citation type="journal article" date="2018" name="Cell">
        <title>The Chara Genome: Secondary Complexity and Implications for Plant Terrestrialization.</title>
        <authorList>
            <person name="Nishiyama T."/>
            <person name="Sakayama H."/>
            <person name="Vries J.D."/>
            <person name="Buschmann H."/>
            <person name="Saint-Marcoux D."/>
            <person name="Ullrich K.K."/>
            <person name="Haas F.B."/>
            <person name="Vanderstraeten L."/>
            <person name="Becker D."/>
            <person name="Lang D."/>
            <person name="Vosolsobe S."/>
            <person name="Rombauts S."/>
            <person name="Wilhelmsson P.K.I."/>
            <person name="Janitza P."/>
            <person name="Kern R."/>
            <person name="Heyl A."/>
            <person name="Rumpler F."/>
            <person name="Villalobos L.I.A.C."/>
            <person name="Clay J.M."/>
            <person name="Skokan R."/>
            <person name="Toyoda A."/>
            <person name="Suzuki Y."/>
            <person name="Kagoshima H."/>
            <person name="Schijlen E."/>
            <person name="Tajeshwar N."/>
            <person name="Catarino B."/>
            <person name="Hetherington A.J."/>
            <person name="Saltykova A."/>
            <person name="Bonnot C."/>
            <person name="Breuninger H."/>
            <person name="Symeonidi A."/>
            <person name="Radhakrishnan G.V."/>
            <person name="Van Nieuwerburgh F."/>
            <person name="Deforce D."/>
            <person name="Chang C."/>
            <person name="Karol K.G."/>
            <person name="Hedrich R."/>
            <person name="Ulvskov P."/>
            <person name="Glockner G."/>
            <person name="Delwiche C.F."/>
            <person name="Petrasek J."/>
            <person name="Van de Peer Y."/>
            <person name="Friml J."/>
            <person name="Beilby M."/>
            <person name="Dolan L."/>
            <person name="Kohara Y."/>
            <person name="Sugano S."/>
            <person name="Fujiyama A."/>
            <person name="Delaux P.-M."/>
            <person name="Quint M."/>
            <person name="TheiBen G."/>
            <person name="Hagemann M."/>
            <person name="Harholt J."/>
            <person name="Dunand C."/>
            <person name="Zachgo S."/>
            <person name="Langdale J."/>
            <person name="Maumus F."/>
            <person name="Straeten D.V.D."/>
            <person name="Gould S.B."/>
            <person name="Rensing S.A."/>
        </authorList>
    </citation>
    <scope>NUCLEOTIDE SEQUENCE [LARGE SCALE GENOMIC DNA]</scope>
    <source>
        <strain evidence="2 3">S276</strain>
    </source>
</reference>
<name>A0A388K0M2_CHABU</name>
<evidence type="ECO:0000313" key="2">
    <source>
        <dbReference type="EMBL" id="GBG63577.1"/>
    </source>
</evidence>
<feature type="compositionally biased region" description="Basic and acidic residues" evidence="1">
    <location>
        <begin position="35"/>
        <end position="45"/>
    </location>
</feature>
<feature type="region of interest" description="Disordered" evidence="1">
    <location>
        <begin position="136"/>
        <end position="156"/>
    </location>
</feature>
<gene>
    <name evidence="2" type="ORF">CBR_g38643</name>
</gene>
<feature type="compositionally biased region" description="Basic residues" evidence="1">
    <location>
        <begin position="24"/>
        <end position="34"/>
    </location>
</feature>
<feature type="region of interest" description="Disordered" evidence="1">
    <location>
        <begin position="339"/>
        <end position="417"/>
    </location>
</feature>